<gene>
    <name evidence="2" type="ORF">DGUA_6G000011</name>
</gene>
<evidence type="ECO:0000313" key="2">
    <source>
        <dbReference type="EMBL" id="SPP72660.1"/>
    </source>
</evidence>
<keyword evidence="1" id="KW-0812">Transmembrane</keyword>
<dbReference type="EMBL" id="OUUW01000001">
    <property type="protein sequence ID" value="SPP72660.1"/>
    <property type="molecule type" value="Genomic_DNA"/>
</dbReference>
<reference evidence="3" key="1">
    <citation type="submission" date="2018-01" db="EMBL/GenBank/DDBJ databases">
        <authorList>
            <person name="Alioto T."/>
            <person name="Alioto T."/>
        </authorList>
    </citation>
    <scope>NUCLEOTIDE SEQUENCE [LARGE SCALE GENOMIC DNA]</scope>
</reference>
<proteinExistence type="predicted"/>
<organism evidence="2 3">
    <name type="scientific">Drosophila guanche</name>
    <name type="common">Fruit fly</name>
    <dbReference type="NCBI Taxonomy" id="7266"/>
    <lineage>
        <taxon>Eukaryota</taxon>
        <taxon>Metazoa</taxon>
        <taxon>Ecdysozoa</taxon>
        <taxon>Arthropoda</taxon>
        <taxon>Hexapoda</taxon>
        <taxon>Insecta</taxon>
        <taxon>Pterygota</taxon>
        <taxon>Neoptera</taxon>
        <taxon>Endopterygota</taxon>
        <taxon>Diptera</taxon>
        <taxon>Brachycera</taxon>
        <taxon>Muscomorpha</taxon>
        <taxon>Ephydroidea</taxon>
        <taxon>Drosophilidae</taxon>
        <taxon>Drosophila</taxon>
        <taxon>Sophophora</taxon>
    </lineage>
</organism>
<keyword evidence="1" id="KW-0472">Membrane</keyword>
<name>A0A3B0JBL6_DROGU</name>
<dbReference type="AlphaFoldDB" id="A0A3B0JBL6"/>
<evidence type="ECO:0000256" key="1">
    <source>
        <dbReference type="SAM" id="Phobius"/>
    </source>
</evidence>
<dbReference type="OMA" id="FIYINAR"/>
<protein>
    <submittedName>
        <fullName evidence="2">Uncharacterized protein</fullName>
    </submittedName>
</protein>
<accession>A0A3B0JBL6</accession>
<dbReference type="Proteomes" id="UP000268350">
    <property type="component" value="Unassembled WGS sequence"/>
</dbReference>
<evidence type="ECO:0000313" key="3">
    <source>
        <dbReference type="Proteomes" id="UP000268350"/>
    </source>
</evidence>
<keyword evidence="1" id="KW-1133">Transmembrane helix</keyword>
<feature type="transmembrane region" description="Helical" evidence="1">
    <location>
        <begin position="36"/>
        <end position="56"/>
    </location>
</feature>
<keyword evidence="3" id="KW-1185">Reference proteome</keyword>
<sequence length="109" mass="11420">MHFIYINARGTTSGHQFGNCLPIRLSSKIFKMMRPLVLILTMALMTGSAFGSLAFWQSLLGGGSARAGASSSSKSISNSYTLNTPGIGGGLPYGLGAPQKQFQLGVGYT</sequence>